<dbReference type="EMBL" id="CAJVPK010000938">
    <property type="protein sequence ID" value="CAG8560743.1"/>
    <property type="molecule type" value="Genomic_DNA"/>
</dbReference>
<keyword evidence="2" id="KW-1185">Reference proteome</keyword>
<dbReference type="OrthoDB" id="2373524at2759"/>
<name>A0A9N9BD67_9GLOM</name>
<organism evidence="1 2">
    <name type="scientific">Diversispora eburnea</name>
    <dbReference type="NCBI Taxonomy" id="1213867"/>
    <lineage>
        <taxon>Eukaryota</taxon>
        <taxon>Fungi</taxon>
        <taxon>Fungi incertae sedis</taxon>
        <taxon>Mucoromycota</taxon>
        <taxon>Glomeromycotina</taxon>
        <taxon>Glomeromycetes</taxon>
        <taxon>Diversisporales</taxon>
        <taxon>Diversisporaceae</taxon>
        <taxon>Diversispora</taxon>
    </lineage>
</organism>
<dbReference type="AlphaFoldDB" id="A0A9N9BD67"/>
<reference evidence="1" key="1">
    <citation type="submission" date="2021-06" db="EMBL/GenBank/DDBJ databases">
        <authorList>
            <person name="Kallberg Y."/>
            <person name="Tangrot J."/>
            <person name="Rosling A."/>
        </authorList>
    </citation>
    <scope>NUCLEOTIDE SEQUENCE</scope>
    <source>
        <strain evidence="1">AZ414A</strain>
    </source>
</reference>
<sequence length="405" mass="46880">KNKELTSDQDQITKIPRTFDYPTFIRSLNIEFLADAVIEWLQEQELAVYETETDSSSGDESSNDEGISCYDNSNDNLESYELDEYLVSELCKLFIKSSRKITDLSIVDLSIDGIFVNQIPSYPRNNNCLSHIESLEFDGSFCGKPFITGLTKFCRNIKTLIIDDMDEDTPFIEELAILIRNQSNLIGFSLSDIPLDMSTVIRSLESQVDSLKEVIIRDAYIHDKDAIKSLARCVNIESIDLSFEEKKYYKSFTPLWYCNFNKLKYLGISMYYTWQDPLFIENIRSFLALNGKNLCGINLCLTTTIYTEILRNIGISCPKLSHLEINRIYDGVNYLVELLKLQLPLKKLVIEYDKSKLHKANGILPPFKTLRSLDDLATFEIGWIFSTEYLKEIFDDWEWFCIEKK</sequence>
<evidence type="ECO:0000313" key="2">
    <source>
        <dbReference type="Proteomes" id="UP000789706"/>
    </source>
</evidence>
<feature type="non-terminal residue" evidence="1">
    <location>
        <position position="405"/>
    </location>
</feature>
<evidence type="ECO:0000313" key="1">
    <source>
        <dbReference type="EMBL" id="CAG8560743.1"/>
    </source>
</evidence>
<proteinExistence type="predicted"/>
<accession>A0A9N9BD67</accession>
<dbReference type="Proteomes" id="UP000789706">
    <property type="component" value="Unassembled WGS sequence"/>
</dbReference>
<dbReference type="SUPFAM" id="SSF52047">
    <property type="entry name" value="RNI-like"/>
    <property type="match status" value="1"/>
</dbReference>
<dbReference type="InterPro" id="IPR032675">
    <property type="entry name" value="LRR_dom_sf"/>
</dbReference>
<dbReference type="Gene3D" id="3.80.10.10">
    <property type="entry name" value="Ribonuclease Inhibitor"/>
    <property type="match status" value="1"/>
</dbReference>
<gene>
    <name evidence="1" type="ORF">DEBURN_LOCUS7576</name>
</gene>
<comment type="caution">
    <text evidence="1">The sequence shown here is derived from an EMBL/GenBank/DDBJ whole genome shotgun (WGS) entry which is preliminary data.</text>
</comment>
<protein>
    <submittedName>
        <fullName evidence="1">834_t:CDS:1</fullName>
    </submittedName>
</protein>